<dbReference type="InterPro" id="IPR050386">
    <property type="entry name" value="Glycosyl_hydrolase_5"/>
</dbReference>
<dbReference type="GO" id="GO:0009986">
    <property type="term" value="C:cell surface"/>
    <property type="evidence" value="ECO:0007669"/>
    <property type="project" value="TreeGrafter"/>
</dbReference>
<dbReference type="Gene3D" id="3.20.20.80">
    <property type="entry name" value="Glycosidases"/>
    <property type="match status" value="1"/>
</dbReference>
<evidence type="ECO:0000256" key="4">
    <source>
        <dbReference type="ARBA" id="ARBA00023316"/>
    </source>
</evidence>
<dbReference type="GO" id="GO:0005737">
    <property type="term" value="C:cytoplasm"/>
    <property type="evidence" value="ECO:0007669"/>
    <property type="project" value="UniProtKB-ARBA"/>
</dbReference>
<evidence type="ECO:0000313" key="9">
    <source>
        <dbReference type="Proteomes" id="UP000800038"/>
    </source>
</evidence>
<feature type="region of interest" description="Disordered" evidence="6">
    <location>
        <begin position="24"/>
        <end position="50"/>
    </location>
</feature>
<dbReference type="OrthoDB" id="1887033at2759"/>
<dbReference type="GO" id="GO:0071555">
    <property type="term" value="P:cell wall organization"/>
    <property type="evidence" value="ECO:0007669"/>
    <property type="project" value="UniProtKB-KW"/>
</dbReference>
<gene>
    <name evidence="8" type="ORF">EJ02DRAFT_117218</name>
</gene>
<feature type="domain" description="Glycoside hydrolase family 5" evidence="7">
    <location>
        <begin position="108"/>
        <end position="400"/>
    </location>
</feature>
<dbReference type="Proteomes" id="UP000800038">
    <property type="component" value="Unassembled WGS sequence"/>
</dbReference>
<accession>A0A6A5S8C6</accession>
<name>A0A6A5S8C6_9PLEO</name>
<evidence type="ECO:0000256" key="5">
    <source>
        <dbReference type="RuleBase" id="RU361153"/>
    </source>
</evidence>
<evidence type="ECO:0000256" key="2">
    <source>
        <dbReference type="ARBA" id="ARBA00022801"/>
    </source>
</evidence>
<keyword evidence="2 5" id="KW-0378">Hydrolase</keyword>
<keyword evidence="3 5" id="KW-0326">Glycosidase</keyword>
<dbReference type="SUPFAM" id="SSF51445">
    <property type="entry name" value="(Trans)glycosidases"/>
    <property type="match status" value="1"/>
</dbReference>
<dbReference type="GO" id="GO:0009251">
    <property type="term" value="P:glucan catabolic process"/>
    <property type="evidence" value="ECO:0007669"/>
    <property type="project" value="TreeGrafter"/>
</dbReference>
<dbReference type="GO" id="GO:0046557">
    <property type="term" value="F:glucan endo-1,6-beta-glucosidase activity"/>
    <property type="evidence" value="ECO:0007669"/>
    <property type="project" value="TreeGrafter"/>
</dbReference>
<dbReference type="AlphaFoldDB" id="A0A6A5S8C6"/>
<evidence type="ECO:0000313" key="8">
    <source>
        <dbReference type="EMBL" id="KAF1935698.1"/>
    </source>
</evidence>
<keyword evidence="4" id="KW-0961">Cell wall biogenesis/degradation</keyword>
<dbReference type="FunFam" id="3.20.20.80:FF:000100">
    <property type="entry name" value="Glycoside hydrolase superfamily"/>
    <property type="match status" value="1"/>
</dbReference>
<sequence length="540" mass="60472">MKGFISKAKAEIKGFSQRDAQTGKLASYSGNSHPHHQQHPLPSHQNQSISEPTPLDILRYRYHHGTNLGSIYVIERWLQPSRFPNGTDGSSELAAVKAWVDKIGLDATKRKFEHDWANAVSEDDISWLANDAKCTTVRLPIGYFDLPGAEFTRGTPFEPYASIYAGAWNGIRTLMQRLRAHSIGVLIDLHALPGGANTQEHSGTNSGRAEFWNSTSNRALGVRCAQFLAEDSRTGSELAGIQLVNEAEWEAKGMYEWYDECIAAISAVDPSIPVIISDGWDLSKTVDYALRKNSVDSQPTSPVVIDTHFYWAFTDDDKRKSPQQITTEVGTKLGQLDGKEGSVHDRGAVQAIIGEYSCVMTEDSWAKSNGTPKEDLVKQFGQAQSRRYQERAGGTFFWTWKMDWMPGGEWGFKAQSDAGNIVPPRIATMSVEDKSGMLEKARQERGGHMDEAMQQHVLYWSRVDPNGKYEHDKFAHGWKVGYQDAFAFYEGRATPGGKIGMLELWVLRRIRESGYRGGFTWLFEQGLRKGIRDFYAAVVI</sequence>
<reference evidence="8" key="1">
    <citation type="journal article" date="2020" name="Stud. Mycol.">
        <title>101 Dothideomycetes genomes: a test case for predicting lifestyles and emergence of pathogens.</title>
        <authorList>
            <person name="Haridas S."/>
            <person name="Albert R."/>
            <person name="Binder M."/>
            <person name="Bloem J."/>
            <person name="Labutti K."/>
            <person name="Salamov A."/>
            <person name="Andreopoulos B."/>
            <person name="Baker S."/>
            <person name="Barry K."/>
            <person name="Bills G."/>
            <person name="Bluhm B."/>
            <person name="Cannon C."/>
            <person name="Castanera R."/>
            <person name="Culley D."/>
            <person name="Daum C."/>
            <person name="Ezra D."/>
            <person name="Gonzalez J."/>
            <person name="Henrissat B."/>
            <person name="Kuo A."/>
            <person name="Liang C."/>
            <person name="Lipzen A."/>
            <person name="Lutzoni F."/>
            <person name="Magnuson J."/>
            <person name="Mondo S."/>
            <person name="Nolan M."/>
            <person name="Ohm R."/>
            <person name="Pangilinan J."/>
            <person name="Park H.-J."/>
            <person name="Ramirez L."/>
            <person name="Alfaro M."/>
            <person name="Sun H."/>
            <person name="Tritt A."/>
            <person name="Yoshinaga Y."/>
            <person name="Zwiers L.-H."/>
            <person name="Turgeon B."/>
            <person name="Goodwin S."/>
            <person name="Spatafora J."/>
            <person name="Crous P."/>
            <person name="Grigoriev I."/>
        </authorList>
    </citation>
    <scope>NUCLEOTIDE SEQUENCE</scope>
    <source>
        <strain evidence="8">CBS 161.51</strain>
    </source>
</reference>
<evidence type="ECO:0000256" key="3">
    <source>
        <dbReference type="ARBA" id="ARBA00023295"/>
    </source>
</evidence>
<keyword evidence="9" id="KW-1185">Reference proteome</keyword>
<organism evidence="8 9">
    <name type="scientific">Clathrospora elynae</name>
    <dbReference type="NCBI Taxonomy" id="706981"/>
    <lineage>
        <taxon>Eukaryota</taxon>
        <taxon>Fungi</taxon>
        <taxon>Dikarya</taxon>
        <taxon>Ascomycota</taxon>
        <taxon>Pezizomycotina</taxon>
        <taxon>Dothideomycetes</taxon>
        <taxon>Pleosporomycetidae</taxon>
        <taxon>Pleosporales</taxon>
        <taxon>Diademaceae</taxon>
        <taxon>Clathrospora</taxon>
    </lineage>
</organism>
<proteinExistence type="inferred from homology"/>
<feature type="compositionally biased region" description="Low complexity" evidence="6">
    <location>
        <begin position="39"/>
        <end position="48"/>
    </location>
</feature>
<comment type="similarity">
    <text evidence="1 5">Belongs to the glycosyl hydrolase 5 (cellulase A) family.</text>
</comment>
<dbReference type="InterPro" id="IPR001547">
    <property type="entry name" value="Glyco_hydro_5"/>
</dbReference>
<protein>
    <submittedName>
        <fullName evidence="8">Glycoside hydrolase</fullName>
    </submittedName>
</protein>
<dbReference type="Pfam" id="PF00150">
    <property type="entry name" value="Cellulase"/>
    <property type="match status" value="1"/>
</dbReference>
<dbReference type="EMBL" id="ML976243">
    <property type="protein sequence ID" value="KAF1935698.1"/>
    <property type="molecule type" value="Genomic_DNA"/>
</dbReference>
<dbReference type="PANTHER" id="PTHR31297:SF43">
    <property type="entry name" value="GLUCAN 1,3-BETA-GLUCOSIDASE 3"/>
    <property type="match status" value="1"/>
</dbReference>
<dbReference type="PANTHER" id="PTHR31297">
    <property type="entry name" value="GLUCAN ENDO-1,6-BETA-GLUCOSIDASE B"/>
    <property type="match status" value="1"/>
</dbReference>
<evidence type="ECO:0000256" key="1">
    <source>
        <dbReference type="ARBA" id="ARBA00005641"/>
    </source>
</evidence>
<dbReference type="InterPro" id="IPR017853">
    <property type="entry name" value="GH"/>
</dbReference>
<evidence type="ECO:0000259" key="7">
    <source>
        <dbReference type="Pfam" id="PF00150"/>
    </source>
</evidence>
<dbReference type="GO" id="GO:0005576">
    <property type="term" value="C:extracellular region"/>
    <property type="evidence" value="ECO:0007669"/>
    <property type="project" value="TreeGrafter"/>
</dbReference>
<evidence type="ECO:0000256" key="6">
    <source>
        <dbReference type="SAM" id="MobiDB-lite"/>
    </source>
</evidence>